<dbReference type="KEGG" id="ngr:NAEGRDRAFT_73253"/>
<protein>
    <submittedName>
        <fullName evidence="1">Predicted protein</fullName>
    </submittedName>
</protein>
<proteinExistence type="predicted"/>
<reference evidence="1 2" key="1">
    <citation type="journal article" date="2010" name="Cell">
        <title>The genome of Naegleria gruberi illuminates early eukaryotic versatility.</title>
        <authorList>
            <person name="Fritz-Laylin L.K."/>
            <person name="Prochnik S.E."/>
            <person name="Ginger M.L."/>
            <person name="Dacks J.B."/>
            <person name="Carpenter M.L."/>
            <person name="Field M.C."/>
            <person name="Kuo A."/>
            <person name="Paredez A."/>
            <person name="Chapman J."/>
            <person name="Pham J."/>
            <person name="Shu S."/>
            <person name="Neupane R."/>
            <person name="Cipriano M."/>
            <person name="Mancuso J."/>
            <person name="Tu H."/>
            <person name="Salamov A."/>
            <person name="Lindquist E."/>
            <person name="Shapiro H."/>
            <person name="Lucas S."/>
            <person name="Grigoriev I.V."/>
            <person name="Cande W.Z."/>
            <person name="Fulton C."/>
            <person name="Rokhsar D.S."/>
            <person name="Dawson S.C."/>
        </authorList>
    </citation>
    <scope>NUCLEOTIDE SEQUENCE [LARGE SCALE GENOMIC DNA]</scope>
    <source>
        <strain evidence="1 2">NEG-M</strain>
    </source>
</reference>
<dbReference type="RefSeq" id="XP_002671702.1">
    <property type="nucleotide sequence ID" value="XM_002671656.1"/>
</dbReference>
<dbReference type="InParanoid" id="D2VW53"/>
<sequence>MGTMDRLFDNFMRLYIILLTAQTNLEQMQVDNTIISRNQEQELNQTRSEEFSTHTTNGLDVYTDSNSVLSDNFLQSKPLASTRLVESSPKTELNFVLVSASTIAETCYLKVKRGRGRPRKNSLNK</sequence>
<dbReference type="AlphaFoldDB" id="D2VW53"/>
<evidence type="ECO:0000313" key="1">
    <source>
        <dbReference type="EMBL" id="EFC38958.1"/>
    </source>
</evidence>
<keyword evidence="2" id="KW-1185">Reference proteome</keyword>
<dbReference type="GeneID" id="8850812"/>
<name>D2VW53_NAEGR</name>
<dbReference type="EMBL" id="GG738903">
    <property type="protein sequence ID" value="EFC38958.1"/>
    <property type="molecule type" value="Genomic_DNA"/>
</dbReference>
<gene>
    <name evidence="1" type="ORF">NAEGRDRAFT_73253</name>
</gene>
<organism evidence="2">
    <name type="scientific">Naegleria gruberi</name>
    <name type="common">Amoeba</name>
    <dbReference type="NCBI Taxonomy" id="5762"/>
    <lineage>
        <taxon>Eukaryota</taxon>
        <taxon>Discoba</taxon>
        <taxon>Heterolobosea</taxon>
        <taxon>Tetramitia</taxon>
        <taxon>Eutetramitia</taxon>
        <taxon>Vahlkampfiidae</taxon>
        <taxon>Naegleria</taxon>
    </lineage>
</organism>
<dbReference type="Proteomes" id="UP000006671">
    <property type="component" value="Unassembled WGS sequence"/>
</dbReference>
<evidence type="ECO:0000313" key="2">
    <source>
        <dbReference type="Proteomes" id="UP000006671"/>
    </source>
</evidence>
<accession>D2VW53</accession>
<dbReference type="VEuPathDB" id="AmoebaDB:NAEGRDRAFT_73253"/>